<dbReference type="InterPro" id="IPR026002">
    <property type="entry name" value="ATC_hydrolase-like"/>
</dbReference>
<sequence length="218" mass="25300">MMKLIYNLTMCRSKSYLIKKYGKEFWKDFKATSDKTFAKILPQVPDIGNSIFSFNYEFGPSYIAWYKSFLKLGLTGEEATENIWVMNEKMVTTIPRPFLKATGKTYLNGFRKKAATHVALQEKGKLHPYDWHITYREINQNSFEIDITECGLKKLAHQFDADGLLPGICRMDYLFSNLMGNRFVRSKTLGDGDNCCNCHYDLEGQCEWAPEKGFTDRR</sequence>
<reference evidence="1 2" key="1">
    <citation type="submission" date="2020-03" db="EMBL/GenBank/DDBJ databases">
        <title>Genome Sequence of industrial isolate, B5A.</title>
        <authorList>
            <person name="Sharma S."/>
            <person name="Patil P.B."/>
            <person name="Korpole S."/>
        </authorList>
    </citation>
    <scope>NUCLEOTIDE SEQUENCE [LARGE SCALE GENOMIC DNA]</scope>
    <source>
        <strain evidence="1 2">PI-S10-B5A</strain>
    </source>
</reference>
<comment type="caution">
    <text evidence="1">The sequence shown here is derived from an EMBL/GenBank/DDBJ whole genome shotgun (WGS) entry which is preliminary data.</text>
</comment>
<dbReference type="Proteomes" id="UP000539052">
    <property type="component" value="Unassembled WGS sequence"/>
</dbReference>
<organism evidence="1 2">
    <name type="scientific">Lacrimispora defluvii</name>
    <dbReference type="NCBI Taxonomy" id="2719233"/>
    <lineage>
        <taxon>Bacteria</taxon>
        <taxon>Bacillati</taxon>
        <taxon>Bacillota</taxon>
        <taxon>Clostridia</taxon>
        <taxon>Lachnospirales</taxon>
        <taxon>Lachnospiraceae</taxon>
        <taxon>Lacrimispora</taxon>
    </lineage>
</organism>
<gene>
    <name evidence="1" type="ORF">G9470_02770</name>
</gene>
<name>A0ABX1VLI3_9FIRM</name>
<dbReference type="Pfam" id="PF14196">
    <property type="entry name" value="ATC_hydrolase"/>
    <property type="match status" value="1"/>
</dbReference>
<accession>A0ABX1VLI3</accession>
<dbReference type="EMBL" id="JAAOXG010000003">
    <property type="protein sequence ID" value="NNJ28725.1"/>
    <property type="molecule type" value="Genomic_DNA"/>
</dbReference>
<protein>
    <submittedName>
        <fullName evidence="1">L-2-amino-thiazoline-4-carboxylic acid hydrolase</fullName>
    </submittedName>
</protein>
<keyword evidence="2" id="KW-1185">Reference proteome</keyword>
<proteinExistence type="predicted"/>
<evidence type="ECO:0000313" key="1">
    <source>
        <dbReference type="EMBL" id="NNJ28725.1"/>
    </source>
</evidence>
<dbReference type="GO" id="GO:0016787">
    <property type="term" value="F:hydrolase activity"/>
    <property type="evidence" value="ECO:0007669"/>
    <property type="project" value="UniProtKB-KW"/>
</dbReference>
<evidence type="ECO:0000313" key="2">
    <source>
        <dbReference type="Proteomes" id="UP000539052"/>
    </source>
</evidence>
<keyword evidence="1" id="KW-0378">Hydrolase</keyword>
<dbReference type="RefSeq" id="WP_170820074.1">
    <property type="nucleotide sequence ID" value="NZ_JAAOXG010000003.1"/>
</dbReference>